<dbReference type="EnsemblMetazoa" id="Aqu2.1.11530_001">
    <property type="protein sequence ID" value="Aqu2.1.11530_001"/>
    <property type="gene ID" value="Aqu2.1.11530"/>
</dbReference>
<feature type="region of interest" description="Disordered" evidence="1">
    <location>
        <begin position="112"/>
        <end position="166"/>
    </location>
</feature>
<organism evidence="2">
    <name type="scientific">Amphimedon queenslandica</name>
    <name type="common">Sponge</name>
    <dbReference type="NCBI Taxonomy" id="400682"/>
    <lineage>
        <taxon>Eukaryota</taxon>
        <taxon>Metazoa</taxon>
        <taxon>Porifera</taxon>
        <taxon>Demospongiae</taxon>
        <taxon>Heteroscleromorpha</taxon>
        <taxon>Haplosclerida</taxon>
        <taxon>Niphatidae</taxon>
        <taxon>Amphimedon</taxon>
    </lineage>
</organism>
<feature type="compositionally biased region" description="Basic and acidic residues" evidence="1">
    <location>
        <begin position="149"/>
        <end position="160"/>
    </location>
</feature>
<reference evidence="2" key="1">
    <citation type="submission" date="2017-05" db="UniProtKB">
        <authorList>
            <consortium name="EnsemblMetazoa"/>
        </authorList>
    </citation>
    <scope>IDENTIFICATION</scope>
</reference>
<name>A0A1X7TAF0_AMPQE</name>
<evidence type="ECO:0000313" key="2">
    <source>
        <dbReference type="EnsemblMetazoa" id="Aqu2.1.11530_001"/>
    </source>
</evidence>
<evidence type="ECO:0000256" key="1">
    <source>
        <dbReference type="SAM" id="MobiDB-lite"/>
    </source>
</evidence>
<proteinExistence type="predicted"/>
<dbReference type="InParanoid" id="A0A1X7TAF0"/>
<dbReference type="AlphaFoldDB" id="A0A1X7TAF0"/>
<sequence>MHIAHNSHGYVSLSLFPIPSSQDNERTELVFPLERLHIRTSQLLNNADQRMTEILRKMTDERFKKMNAEQEKLKETMLQIQKELREAKENVKEITELKKRVDDHDKRLRVVEKRDHHGMLQVPVGRRNPSVDSDVGYESRDNSSSSLRRVLEEDVNEEKTLLGPED</sequence>
<protein>
    <submittedName>
        <fullName evidence="2">Uncharacterized protein</fullName>
    </submittedName>
</protein>
<accession>A0A1X7TAF0</accession>